<evidence type="ECO:0000313" key="4">
    <source>
        <dbReference type="Proteomes" id="UP001281003"/>
    </source>
</evidence>
<dbReference type="AlphaFoldDB" id="A0AAE0U2Z6"/>
<evidence type="ECO:0000313" key="3">
    <source>
        <dbReference type="EMBL" id="KAK3389078.1"/>
    </source>
</evidence>
<keyword evidence="4" id="KW-1185">Reference proteome</keyword>
<feature type="signal peptide" evidence="1">
    <location>
        <begin position="1"/>
        <end position="18"/>
    </location>
</feature>
<feature type="domain" description="DUF7136" evidence="2">
    <location>
        <begin position="29"/>
        <end position="248"/>
    </location>
</feature>
<dbReference type="InterPro" id="IPR055560">
    <property type="entry name" value="DUF7136"/>
</dbReference>
<proteinExistence type="predicted"/>
<feature type="chain" id="PRO_5041956125" description="DUF7136 domain-containing protein" evidence="1">
    <location>
        <begin position="19"/>
        <end position="302"/>
    </location>
</feature>
<dbReference type="Proteomes" id="UP001281003">
    <property type="component" value="Unassembled WGS sequence"/>
</dbReference>
<evidence type="ECO:0000256" key="1">
    <source>
        <dbReference type="SAM" id="SignalP"/>
    </source>
</evidence>
<comment type="caution">
    <text evidence="3">The sequence shown here is derived from an EMBL/GenBank/DDBJ whole genome shotgun (WGS) entry which is preliminary data.</text>
</comment>
<reference evidence="3" key="2">
    <citation type="submission" date="2023-07" db="EMBL/GenBank/DDBJ databases">
        <authorList>
            <consortium name="Lawrence Berkeley National Laboratory"/>
            <person name="Haridas S."/>
            <person name="Hensen N."/>
            <person name="Bonometti L."/>
            <person name="Westerberg I."/>
            <person name="Brannstrom I.O."/>
            <person name="Guillou S."/>
            <person name="Cros-Aarteil S."/>
            <person name="Calhoun S."/>
            <person name="Kuo A."/>
            <person name="Mondo S."/>
            <person name="Pangilinan J."/>
            <person name="Riley R."/>
            <person name="LaButti K."/>
            <person name="Andreopoulos B."/>
            <person name="Lipzen A."/>
            <person name="Chen C."/>
            <person name="Yanf M."/>
            <person name="Daum C."/>
            <person name="Ng V."/>
            <person name="Clum A."/>
            <person name="Steindorff A."/>
            <person name="Ohm R."/>
            <person name="Martin F."/>
            <person name="Silar P."/>
            <person name="Natvig D."/>
            <person name="Lalanne C."/>
            <person name="Gautier V."/>
            <person name="Ament-velasquez S.L."/>
            <person name="Kruys A."/>
            <person name="Hutchinson M.I."/>
            <person name="Powell A.J."/>
            <person name="Barry K."/>
            <person name="Miller A.N."/>
            <person name="Grigoriev I.V."/>
            <person name="Debuchy R."/>
            <person name="Gladieux P."/>
            <person name="Thoren M.H."/>
            <person name="Johannesson H."/>
        </authorList>
    </citation>
    <scope>NUCLEOTIDE SEQUENCE</scope>
    <source>
        <strain evidence="3">FGSC 1904</strain>
    </source>
</reference>
<protein>
    <recommendedName>
        <fullName evidence="2">DUF7136 domain-containing protein</fullName>
    </recommendedName>
</protein>
<dbReference type="EMBL" id="JAUTDP010000014">
    <property type="protein sequence ID" value="KAK3389078.1"/>
    <property type="molecule type" value="Genomic_DNA"/>
</dbReference>
<keyword evidence="1" id="KW-0732">Signal</keyword>
<reference evidence="3" key="1">
    <citation type="journal article" date="2023" name="Mol. Phylogenet. Evol.">
        <title>Genome-scale phylogeny and comparative genomics of the fungal order Sordariales.</title>
        <authorList>
            <person name="Hensen N."/>
            <person name="Bonometti L."/>
            <person name="Westerberg I."/>
            <person name="Brannstrom I.O."/>
            <person name="Guillou S."/>
            <person name="Cros-Aarteil S."/>
            <person name="Calhoun S."/>
            <person name="Haridas S."/>
            <person name="Kuo A."/>
            <person name="Mondo S."/>
            <person name="Pangilinan J."/>
            <person name="Riley R."/>
            <person name="LaButti K."/>
            <person name="Andreopoulos B."/>
            <person name="Lipzen A."/>
            <person name="Chen C."/>
            <person name="Yan M."/>
            <person name="Daum C."/>
            <person name="Ng V."/>
            <person name="Clum A."/>
            <person name="Steindorff A."/>
            <person name="Ohm R.A."/>
            <person name="Martin F."/>
            <person name="Silar P."/>
            <person name="Natvig D.O."/>
            <person name="Lalanne C."/>
            <person name="Gautier V."/>
            <person name="Ament-Velasquez S.L."/>
            <person name="Kruys A."/>
            <person name="Hutchinson M.I."/>
            <person name="Powell A.J."/>
            <person name="Barry K."/>
            <person name="Miller A.N."/>
            <person name="Grigoriev I.V."/>
            <person name="Debuchy R."/>
            <person name="Gladieux P."/>
            <person name="Hiltunen Thoren M."/>
            <person name="Johannesson H."/>
        </authorList>
    </citation>
    <scope>NUCLEOTIDE SEQUENCE</scope>
    <source>
        <strain evidence="3">FGSC 1904</strain>
    </source>
</reference>
<accession>A0AAE0U2Z6</accession>
<gene>
    <name evidence="3" type="ORF">B0T20DRAFT_425299</name>
</gene>
<evidence type="ECO:0000259" key="2">
    <source>
        <dbReference type="Pfam" id="PF23584"/>
    </source>
</evidence>
<dbReference type="Pfam" id="PF23584">
    <property type="entry name" value="DUF7136"/>
    <property type="match status" value="1"/>
</dbReference>
<organism evidence="3 4">
    <name type="scientific">Sordaria brevicollis</name>
    <dbReference type="NCBI Taxonomy" id="83679"/>
    <lineage>
        <taxon>Eukaryota</taxon>
        <taxon>Fungi</taxon>
        <taxon>Dikarya</taxon>
        <taxon>Ascomycota</taxon>
        <taxon>Pezizomycotina</taxon>
        <taxon>Sordariomycetes</taxon>
        <taxon>Sordariomycetidae</taxon>
        <taxon>Sordariales</taxon>
        <taxon>Sordariaceae</taxon>
        <taxon>Sordaria</taxon>
    </lineage>
</organism>
<name>A0AAE0U2Z6_SORBR</name>
<sequence>MRHSSLAPLLLLASTASAAPEPSTDTITYPQTVQVDLVFPRNGTYTAPKGEPFFPFIFALHNAKFDTALVPTIDARLAKLETQANGTETPTGKGHTFGYAFGFPEGARNFSSDAGPAYAGHPVEWDDMPEGRYLFTWSFKAFNCSEDDKENWAVSEKYAPFERSFVLTIDNGDEGKNPADAATLAEDSCKEANQTVVIRALKAIEMESEAPWSRQTMMDKKRTCAVLDTMENTPEPEACGSLSEEKAKEVLADTKDLYERFEDFKNGGDGNLDDDSGASGLKALLPTLGGLSLVAMIANYLV</sequence>